<keyword evidence="2" id="KW-1185">Reference proteome</keyword>
<evidence type="ECO:0000313" key="1">
    <source>
        <dbReference type="EMBL" id="EFX84539.1"/>
    </source>
</evidence>
<dbReference type="EMBL" id="GL732534">
    <property type="protein sequence ID" value="EFX84539.1"/>
    <property type="molecule type" value="Genomic_DNA"/>
</dbReference>
<organism evidence="1 2">
    <name type="scientific">Daphnia pulex</name>
    <name type="common">Water flea</name>
    <dbReference type="NCBI Taxonomy" id="6669"/>
    <lineage>
        <taxon>Eukaryota</taxon>
        <taxon>Metazoa</taxon>
        <taxon>Ecdysozoa</taxon>
        <taxon>Arthropoda</taxon>
        <taxon>Crustacea</taxon>
        <taxon>Branchiopoda</taxon>
        <taxon>Diplostraca</taxon>
        <taxon>Cladocera</taxon>
        <taxon>Anomopoda</taxon>
        <taxon>Daphniidae</taxon>
        <taxon>Daphnia</taxon>
    </lineage>
</organism>
<protein>
    <submittedName>
        <fullName evidence="1">Uncharacterized protein</fullName>
    </submittedName>
</protein>
<sequence length="113" mass="12579">MAFSQKHLKSRKYRLSSWEIASCCSLNCPSETSALPDSMKKFAILLLADIFAEQPADPKYVDSVEVELETEFFAPVEIPASMACADRGQYDLFSVLSHLLLSGSSLDSKIKFH</sequence>
<dbReference type="Proteomes" id="UP000000305">
    <property type="component" value="Unassembled WGS sequence"/>
</dbReference>
<reference evidence="1 2" key="1">
    <citation type="journal article" date="2011" name="Science">
        <title>The ecoresponsive genome of Daphnia pulex.</title>
        <authorList>
            <person name="Colbourne J.K."/>
            <person name="Pfrender M.E."/>
            <person name="Gilbert D."/>
            <person name="Thomas W.K."/>
            <person name="Tucker A."/>
            <person name="Oakley T.H."/>
            <person name="Tokishita S."/>
            <person name="Aerts A."/>
            <person name="Arnold G.J."/>
            <person name="Basu M.K."/>
            <person name="Bauer D.J."/>
            <person name="Caceres C.E."/>
            <person name="Carmel L."/>
            <person name="Casola C."/>
            <person name="Choi J.H."/>
            <person name="Detter J.C."/>
            <person name="Dong Q."/>
            <person name="Dusheyko S."/>
            <person name="Eads B.D."/>
            <person name="Frohlich T."/>
            <person name="Geiler-Samerotte K.A."/>
            <person name="Gerlach D."/>
            <person name="Hatcher P."/>
            <person name="Jogdeo S."/>
            <person name="Krijgsveld J."/>
            <person name="Kriventseva E.V."/>
            <person name="Kultz D."/>
            <person name="Laforsch C."/>
            <person name="Lindquist E."/>
            <person name="Lopez J."/>
            <person name="Manak J.R."/>
            <person name="Muller J."/>
            <person name="Pangilinan J."/>
            <person name="Patwardhan R.P."/>
            <person name="Pitluck S."/>
            <person name="Pritham E.J."/>
            <person name="Rechtsteiner A."/>
            <person name="Rho M."/>
            <person name="Rogozin I.B."/>
            <person name="Sakarya O."/>
            <person name="Salamov A."/>
            <person name="Schaack S."/>
            <person name="Shapiro H."/>
            <person name="Shiga Y."/>
            <person name="Skalitzky C."/>
            <person name="Smith Z."/>
            <person name="Souvorov A."/>
            <person name="Sung W."/>
            <person name="Tang Z."/>
            <person name="Tsuchiya D."/>
            <person name="Tu H."/>
            <person name="Vos H."/>
            <person name="Wang M."/>
            <person name="Wolf Y.I."/>
            <person name="Yamagata H."/>
            <person name="Yamada T."/>
            <person name="Ye Y."/>
            <person name="Shaw J.R."/>
            <person name="Andrews J."/>
            <person name="Crease T.J."/>
            <person name="Tang H."/>
            <person name="Lucas S.M."/>
            <person name="Robertson H.M."/>
            <person name="Bork P."/>
            <person name="Koonin E.V."/>
            <person name="Zdobnov E.M."/>
            <person name="Grigoriev I.V."/>
            <person name="Lynch M."/>
            <person name="Boore J.L."/>
        </authorList>
    </citation>
    <scope>NUCLEOTIDE SEQUENCE [LARGE SCALE GENOMIC DNA]</scope>
</reference>
<dbReference type="HOGENOM" id="CLU_2135954_0_0_1"/>
<dbReference type="KEGG" id="dpx:DAPPUDRAFT_99705"/>
<gene>
    <name evidence="1" type="ORF">DAPPUDRAFT_99705</name>
</gene>
<dbReference type="InParanoid" id="E9G7T9"/>
<dbReference type="AlphaFoldDB" id="E9G7T9"/>
<name>E9G7T9_DAPPU</name>
<proteinExistence type="predicted"/>
<evidence type="ECO:0000313" key="2">
    <source>
        <dbReference type="Proteomes" id="UP000000305"/>
    </source>
</evidence>
<accession>E9G7T9</accession>